<organism evidence="9 10">
    <name type="scientific">Nonomuraea muscovyensis</name>
    <dbReference type="NCBI Taxonomy" id="1124761"/>
    <lineage>
        <taxon>Bacteria</taxon>
        <taxon>Bacillati</taxon>
        <taxon>Actinomycetota</taxon>
        <taxon>Actinomycetes</taxon>
        <taxon>Streptosporangiales</taxon>
        <taxon>Streptosporangiaceae</taxon>
        <taxon>Nonomuraea</taxon>
    </lineage>
</organism>
<evidence type="ECO:0000313" key="10">
    <source>
        <dbReference type="Proteomes" id="UP000583800"/>
    </source>
</evidence>
<dbReference type="PROSITE" id="PS50011">
    <property type="entry name" value="PROTEIN_KINASE_DOM"/>
    <property type="match status" value="1"/>
</dbReference>
<sequence>MTQHEPGDVLARRYVLLERIAAGGTSVLWRAHDRALERLVAVKVLQEERELARKEARTTARLAHPDAIEVYDYGETVTSHGRVAAFVVLRLLDGVPLAERLMRGPLPWREAAATAARVARVLEAAHGQGIVHRDVSAENVLLTASGPKLLDFGIAAVTGDPDDERGTPPYVSPERLAGAPVHPAADVYALGVLFFQMLTGVLPYPETTWEQVETARRTAPGPRPAGVPHELAVLCRRCLDPVPAARPGAGEVAGELTRALARARLGRGLRRGAAAVALAAFGGMALWLGPPEMPPREGGDRSPAVADGRTPVEAATPSPSGAGKPGVADGRTPAEVRPRPRRTAADLPAAAPLASASPRYALGSRSLPQAVDRFRGELAAGAATGRIRSDVALDLRQSLAHATSSREVAEVRRKLGVRLREGAVEPGLRGDLDALLAEIATAFRHA</sequence>
<evidence type="ECO:0000256" key="6">
    <source>
        <dbReference type="ARBA" id="ARBA00022840"/>
    </source>
</evidence>
<dbReference type="Gene3D" id="1.10.510.10">
    <property type="entry name" value="Transferase(Phosphotransferase) domain 1"/>
    <property type="match status" value="1"/>
</dbReference>
<dbReference type="AlphaFoldDB" id="A0A7X0C5I3"/>
<reference evidence="9 10" key="1">
    <citation type="submission" date="2020-08" db="EMBL/GenBank/DDBJ databases">
        <title>Sequencing the genomes of 1000 actinobacteria strains.</title>
        <authorList>
            <person name="Klenk H.-P."/>
        </authorList>
    </citation>
    <scope>NUCLEOTIDE SEQUENCE [LARGE SCALE GENOMIC DNA]</scope>
    <source>
        <strain evidence="9 10">DSM 45913</strain>
    </source>
</reference>
<evidence type="ECO:0000313" key="9">
    <source>
        <dbReference type="EMBL" id="MBB6348913.1"/>
    </source>
</evidence>
<dbReference type="Pfam" id="PF00069">
    <property type="entry name" value="Pkinase"/>
    <property type="match status" value="1"/>
</dbReference>
<comment type="caution">
    <text evidence="9">The sequence shown here is derived from an EMBL/GenBank/DDBJ whole genome shotgun (WGS) entry which is preliminary data.</text>
</comment>
<dbReference type="GO" id="GO:0005524">
    <property type="term" value="F:ATP binding"/>
    <property type="evidence" value="ECO:0007669"/>
    <property type="project" value="UniProtKB-KW"/>
</dbReference>
<evidence type="ECO:0000259" key="8">
    <source>
        <dbReference type="PROSITE" id="PS50011"/>
    </source>
</evidence>
<keyword evidence="6" id="KW-0067">ATP-binding</keyword>
<dbReference type="RefSeq" id="WP_185086574.1">
    <property type="nucleotide sequence ID" value="NZ_JACHJB010000002.1"/>
</dbReference>
<dbReference type="EMBL" id="JACHJB010000002">
    <property type="protein sequence ID" value="MBB6348913.1"/>
    <property type="molecule type" value="Genomic_DNA"/>
</dbReference>
<gene>
    <name evidence="9" type="ORF">FHU36_005458</name>
</gene>
<evidence type="ECO:0000256" key="7">
    <source>
        <dbReference type="SAM" id="MobiDB-lite"/>
    </source>
</evidence>
<keyword evidence="2" id="KW-0723">Serine/threonine-protein kinase</keyword>
<protein>
    <recommendedName>
        <fullName evidence="1">non-specific serine/threonine protein kinase</fullName>
        <ecNumber evidence="1">2.7.11.1</ecNumber>
    </recommendedName>
</protein>
<feature type="region of interest" description="Disordered" evidence="7">
    <location>
        <begin position="291"/>
        <end position="350"/>
    </location>
</feature>
<dbReference type="GO" id="GO:0004674">
    <property type="term" value="F:protein serine/threonine kinase activity"/>
    <property type="evidence" value="ECO:0007669"/>
    <property type="project" value="UniProtKB-KW"/>
</dbReference>
<evidence type="ECO:0000256" key="2">
    <source>
        <dbReference type="ARBA" id="ARBA00022527"/>
    </source>
</evidence>
<dbReference type="EC" id="2.7.11.1" evidence="1"/>
<accession>A0A7X0C5I3</accession>
<dbReference type="InterPro" id="IPR000719">
    <property type="entry name" value="Prot_kinase_dom"/>
</dbReference>
<evidence type="ECO:0000256" key="4">
    <source>
        <dbReference type="ARBA" id="ARBA00022741"/>
    </source>
</evidence>
<keyword evidence="4" id="KW-0547">Nucleotide-binding</keyword>
<name>A0A7X0C5I3_9ACTN</name>
<dbReference type="CDD" id="cd14014">
    <property type="entry name" value="STKc_PknB_like"/>
    <property type="match status" value="1"/>
</dbReference>
<dbReference type="PANTHER" id="PTHR43289">
    <property type="entry name" value="MITOGEN-ACTIVATED PROTEIN KINASE KINASE KINASE 20-RELATED"/>
    <property type="match status" value="1"/>
</dbReference>
<dbReference type="InterPro" id="IPR008266">
    <property type="entry name" value="Tyr_kinase_AS"/>
</dbReference>
<dbReference type="InterPro" id="IPR011009">
    <property type="entry name" value="Kinase-like_dom_sf"/>
</dbReference>
<evidence type="ECO:0000256" key="1">
    <source>
        <dbReference type="ARBA" id="ARBA00012513"/>
    </source>
</evidence>
<feature type="domain" description="Protein kinase" evidence="8">
    <location>
        <begin position="14"/>
        <end position="260"/>
    </location>
</feature>
<dbReference type="PANTHER" id="PTHR43289:SF6">
    <property type="entry name" value="SERINE_THREONINE-PROTEIN KINASE NEKL-3"/>
    <property type="match status" value="1"/>
</dbReference>
<keyword evidence="3 9" id="KW-0808">Transferase</keyword>
<dbReference type="Gene3D" id="3.30.200.20">
    <property type="entry name" value="Phosphorylase Kinase, domain 1"/>
    <property type="match status" value="1"/>
</dbReference>
<dbReference type="PROSITE" id="PS00109">
    <property type="entry name" value="PROTEIN_KINASE_TYR"/>
    <property type="match status" value="1"/>
</dbReference>
<keyword evidence="10" id="KW-1185">Reference proteome</keyword>
<keyword evidence="5 9" id="KW-0418">Kinase</keyword>
<proteinExistence type="predicted"/>
<dbReference type="Proteomes" id="UP000583800">
    <property type="component" value="Unassembled WGS sequence"/>
</dbReference>
<evidence type="ECO:0000256" key="5">
    <source>
        <dbReference type="ARBA" id="ARBA00022777"/>
    </source>
</evidence>
<dbReference type="SUPFAM" id="SSF56112">
    <property type="entry name" value="Protein kinase-like (PK-like)"/>
    <property type="match status" value="1"/>
</dbReference>
<evidence type="ECO:0000256" key="3">
    <source>
        <dbReference type="ARBA" id="ARBA00022679"/>
    </source>
</evidence>